<keyword evidence="2 7" id="KW-0813">Transport</keyword>
<dbReference type="SUPFAM" id="SSF56935">
    <property type="entry name" value="Porins"/>
    <property type="match status" value="1"/>
</dbReference>
<dbReference type="InterPro" id="IPR039426">
    <property type="entry name" value="TonB-dep_rcpt-like"/>
</dbReference>
<reference evidence="9 10" key="1">
    <citation type="submission" date="2019-11" db="EMBL/GenBank/DDBJ databases">
        <authorList>
            <person name="Zheng R.K."/>
            <person name="Sun C.M."/>
        </authorList>
    </citation>
    <scope>NUCLEOTIDE SEQUENCE [LARGE SCALE GENOMIC DNA]</scope>
    <source>
        <strain evidence="9 10">WC007</strain>
    </source>
</reference>
<dbReference type="InterPro" id="IPR023997">
    <property type="entry name" value="TonB-dep_OMP_SusC/RagA_CS"/>
</dbReference>
<gene>
    <name evidence="9" type="ORF">GM418_24300</name>
</gene>
<dbReference type="EMBL" id="CP046401">
    <property type="protein sequence ID" value="QGY48209.1"/>
    <property type="molecule type" value="Genomic_DNA"/>
</dbReference>
<evidence type="ECO:0000256" key="3">
    <source>
        <dbReference type="ARBA" id="ARBA00022452"/>
    </source>
</evidence>
<dbReference type="InterPro" id="IPR036942">
    <property type="entry name" value="Beta-barrel_TonB_sf"/>
</dbReference>
<dbReference type="Pfam" id="PF13715">
    <property type="entry name" value="CarbopepD_reg_2"/>
    <property type="match status" value="1"/>
</dbReference>
<dbReference type="SUPFAM" id="SSF49464">
    <property type="entry name" value="Carboxypeptidase regulatory domain-like"/>
    <property type="match status" value="1"/>
</dbReference>
<keyword evidence="6 7" id="KW-0998">Cell outer membrane</keyword>
<dbReference type="KEGG" id="mcos:GM418_24300"/>
<evidence type="ECO:0000256" key="1">
    <source>
        <dbReference type="ARBA" id="ARBA00004571"/>
    </source>
</evidence>
<comment type="similarity">
    <text evidence="7">Belongs to the TonB-dependent receptor family.</text>
</comment>
<dbReference type="Gene3D" id="2.170.130.10">
    <property type="entry name" value="TonB-dependent receptor, plug domain"/>
    <property type="match status" value="1"/>
</dbReference>
<dbReference type="GO" id="GO:0009279">
    <property type="term" value="C:cell outer membrane"/>
    <property type="evidence" value="ECO:0007669"/>
    <property type="project" value="UniProtKB-SubCell"/>
</dbReference>
<evidence type="ECO:0000256" key="4">
    <source>
        <dbReference type="ARBA" id="ARBA00022692"/>
    </source>
</evidence>
<sequence>MLRFTVFCFFLGLLQVAAVESYSQATRLSLKMQDESLETVLGMIEDESEFFFLYNRDLIDVDQKVNINVENKTIEVILDNLLNGTNISYAVFDRQVVLSNKKIINSVAKQPSSVSGNVTDDMGQPLPGVTVLIKGTTNGTVTNFDGDFSISNIPNDATLVFSFVGMITQEVSVNNQSEINITMRTDAIGIEEVVAIGYGVQRKSDITGSVGVVNAEDILEKPSFNALQGMKGKVAGVNIFSNSGSPTGSTRVIIRGVNSIETDTDPLYVVDGVVMEDFHLVNPNDIERIEVLKDASSAAIYGARGANGVILVTTKRGAKNGDVVVSYDGYVSVGKIRKKMDLLNAEEWLEVIKRGYENAPKYKDYEPGSEPAIDFTDPNLFDANGNPLYDTDWQDEATRVAVSHNHQFSVQQGNEKSSVGAFLNYSDNQGIMLNSWMKRVNAKIAYDAQPTEWLDFGINMLVNKVWENEIEEGGGHQMPRRSMIEMVPIMPVKFPDGSWSSSSSTSNFGLEGMANPVHVLKTQERLRNRTQFFGNTFLNFHLLPGLDLKTQFGIDNHIRQNKEYSPKDLLNISYPNAWANVNDYETMYWQEETYLSYNTTVGDHRINSVLGLSWQERVYRQNTINVSGFSDDFFKYNNVGAASDPSAPGSSYERWSMNSYFFRFGYSYKDKYMATVTARADGSSRFGDNNKYGFFPSAGLGWVASNEEFMSSVSWIDFLKLRASYGVTGSTELGTYRSLATISGGTVLLNNERANYNVVTRLPNPDLEWEKTSQFDVGMNITAFNQKVSLEIDYYYKLTSDLLLGRPVPHSTGFESVMDNIGSVSNQGIDFLLTTRNVQKSNFNWESTLNMNYNKNRIEKLGENDEDIFPGPWWVSGSQTILRVGESLSSFYGYRRLGTWGTDEAEEAAAVGAVPGVAKRTAEREIIGKGLPDFTGSFINRFNYKNFDLVVDLQFTLGVDIMQQFFHSTEDRTGYANGLSTILYDGWTEENQNTMVQQIRNASLNGQNSEVDDHWVCDGSFLRGNLISLGYTFDGGLLKGTGLRSCRVYANVDNLFVIHSKDFKGYDPEATSWGGDQWGQNIFFFQYPKPTTVTLGVNVKF</sequence>
<keyword evidence="3 7" id="KW-1134">Transmembrane beta strand</keyword>
<proteinExistence type="inferred from homology"/>
<evidence type="ECO:0000259" key="8">
    <source>
        <dbReference type="SMART" id="SM00965"/>
    </source>
</evidence>
<dbReference type="InterPro" id="IPR011662">
    <property type="entry name" value="Secretin/TonB_short_N"/>
</dbReference>
<dbReference type="AlphaFoldDB" id="A0A6I6K3L2"/>
<evidence type="ECO:0000256" key="6">
    <source>
        <dbReference type="ARBA" id="ARBA00023237"/>
    </source>
</evidence>
<dbReference type="InterPro" id="IPR023996">
    <property type="entry name" value="TonB-dep_OMP_SusC/RagA"/>
</dbReference>
<comment type="subcellular location">
    <subcellularLocation>
        <location evidence="1 7">Cell outer membrane</location>
        <topology evidence="1 7">Multi-pass membrane protein</topology>
    </subcellularLocation>
</comment>
<dbReference type="InterPro" id="IPR012910">
    <property type="entry name" value="Plug_dom"/>
</dbReference>
<dbReference type="Pfam" id="PF07715">
    <property type="entry name" value="Plug"/>
    <property type="match status" value="1"/>
</dbReference>
<evidence type="ECO:0000313" key="9">
    <source>
        <dbReference type="EMBL" id="QGY48209.1"/>
    </source>
</evidence>
<dbReference type="Pfam" id="PF07660">
    <property type="entry name" value="STN"/>
    <property type="match status" value="1"/>
</dbReference>
<dbReference type="NCBIfam" id="TIGR04056">
    <property type="entry name" value="OMP_RagA_SusC"/>
    <property type="match status" value="1"/>
</dbReference>
<dbReference type="NCBIfam" id="TIGR04057">
    <property type="entry name" value="SusC_RagA_signa"/>
    <property type="match status" value="1"/>
</dbReference>
<dbReference type="Gene3D" id="2.60.40.1120">
    <property type="entry name" value="Carboxypeptidase-like, regulatory domain"/>
    <property type="match status" value="1"/>
</dbReference>
<dbReference type="FunFam" id="2.60.40.1120:FF:000003">
    <property type="entry name" value="Outer membrane protein Omp121"/>
    <property type="match status" value="1"/>
</dbReference>
<evidence type="ECO:0000256" key="2">
    <source>
        <dbReference type="ARBA" id="ARBA00022448"/>
    </source>
</evidence>
<dbReference type="InterPro" id="IPR008969">
    <property type="entry name" value="CarboxyPept-like_regulatory"/>
</dbReference>
<keyword evidence="5 7" id="KW-0472">Membrane</keyword>
<accession>A0A6I6K3L2</accession>
<dbReference type="PROSITE" id="PS52016">
    <property type="entry name" value="TONB_DEPENDENT_REC_3"/>
    <property type="match status" value="1"/>
</dbReference>
<feature type="domain" description="Secretin/TonB short N-terminal" evidence="8">
    <location>
        <begin position="50"/>
        <end position="101"/>
    </location>
</feature>
<dbReference type="SMART" id="SM00965">
    <property type="entry name" value="STN"/>
    <property type="match status" value="1"/>
</dbReference>
<evidence type="ECO:0000256" key="7">
    <source>
        <dbReference type="PROSITE-ProRule" id="PRU01360"/>
    </source>
</evidence>
<evidence type="ECO:0000313" key="10">
    <source>
        <dbReference type="Proteomes" id="UP000428260"/>
    </source>
</evidence>
<protein>
    <submittedName>
        <fullName evidence="9">SusC/RagA family TonB-linked outer membrane protein</fullName>
    </submittedName>
</protein>
<dbReference type="Gene3D" id="2.40.170.20">
    <property type="entry name" value="TonB-dependent receptor, beta-barrel domain"/>
    <property type="match status" value="1"/>
</dbReference>
<name>A0A6I6K3L2_9BACT</name>
<dbReference type="Proteomes" id="UP000428260">
    <property type="component" value="Chromosome"/>
</dbReference>
<keyword evidence="10" id="KW-1185">Reference proteome</keyword>
<keyword evidence="4 7" id="KW-0812">Transmembrane</keyword>
<evidence type="ECO:0000256" key="5">
    <source>
        <dbReference type="ARBA" id="ARBA00023136"/>
    </source>
</evidence>
<dbReference type="InterPro" id="IPR037066">
    <property type="entry name" value="Plug_dom_sf"/>
</dbReference>
<organism evidence="9 10">
    <name type="scientific">Maribellus comscasis</name>
    <dbReference type="NCBI Taxonomy" id="2681766"/>
    <lineage>
        <taxon>Bacteria</taxon>
        <taxon>Pseudomonadati</taxon>
        <taxon>Bacteroidota</taxon>
        <taxon>Bacteroidia</taxon>
        <taxon>Marinilabiliales</taxon>
        <taxon>Prolixibacteraceae</taxon>
        <taxon>Maribellus</taxon>
    </lineage>
</organism>